<dbReference type="Pfam" id="PF05192">
    <property type="entry name" value="MutS_III"/>
    <property type="match status" value="1"/>
</dbReference>
<proteinExistence type="inferred from homology"/>
<dbReference type="STRING" id="4829.A0A163IQ68"/>
<feature type="domain" description="DNA mismatch repair proteins mutS family" evidence="8">
    <location>
        <begin position="659"/>
        <end position="824"/>
    </location>
</feature>
<dbReference type="InterPro" id="IPR045076">
    <property type="entry name" value="MutS"/>
</dbReference>
<dbReference type="InterPro" id="IPR036187">
    <property type="entry name" value="DNA_mismatch_repair_MutS_sf"/>
</dbReference>
<dbReference type="GO" id="GO:0007131">
    <property type="term" value="P:reciprocal meiotic recombination"/>
    <property type="evidence" value="ECO:0007669"/>
    <property type="project" value="TreeGrafter"/>
</dbReference>
<dbReference type="Gene3D" id="1.10.1420.10">
    <property type="match status" value="2"/>
</dbReference>
<dbReference type="GO" id="GO:0005634">
    <property type="term" value="C:nucleus"/>
    <property type="evidence" value="ECO:0007669"/>
    <property type="project" value="TreeGrafter"/>
</dbReference>
<evidence type="ECO:0000313" key="9">
    <source>
        <dbReference type="EMBL" id="SAL94820.1"/>
    </source>
</evidence>
<dbReference type="Proteomes" id="UP000078561">
    <property type="component" value="Unassembled WGS sequence"/>
</dbReference>
<feature type="domain" description="DNA mismatch repair protein MutS core" evidence="7">
    <location>
        <begin position="311"/>
        <end position="643"/>
    </location>
</feature>
<dbReference type="InterPro" id="IPR007696">
    <property type="entry name" value="DNA_mismatch_repair_MutS_core"/>
</dbReference>
<evidence type="ECO:0000256" key="6">
    <source>
        <dbReference type="SAM" id="MobiDB-lite"/>
    </source>
</evidence>
<protein>
    <recommendedName>
        <fullName evidence="11">DNA mismatch repair proteins mutS family domain-containing protein</fullName>
    </recommendedName>
</protein>
<evidence type="ECO:0000256" key="4">
    <source>
        <dbReference type="ARBA" id="ARBA00023125"/>
    </source>
</evidence>
<feature type="region of interest" description="Disordered" evidence="6">
    <location>
        <begin position="94"/>
        <end position="125"/>
    </location>
</feature>
<feature type="compositionally biased region" description="Polar residues" evidence="6">
    <location>
        <begin position="94"/>
        <end position="116"/>
    </location>
</feature>
<sequence length="883" mass="97375">MDPIDLTLVSPDKFLLPEESLTSFPSTYDYNDSVLYATLLPSAKRRCLSQKEGTSNKAKSSSTSAMPPTTKNNKESTTAIATWSSTSVAGVTSGNLTRSVHPSTSTFDSRNPSNTKAAKASTYGGTQHTDLRGMATGLLTQNTTVMAITEGCGVATEVGICYMHLPSGKCTLAQISDLSTFTKTMLKIYLANPSKVLVTRPPSEPPTMLIQMIEKHFPQVQLLPFPRKNFDDKDGLAYIQKFGFSENVVSLLRALSAKYYCLAATCALFRYLEDLDGWGYSEHTLKFIYDTVEDTITARNLELVNNLTKSSNKETLFGAMDYTSTAMGSRLLRTTILQPSTNITTINSRLDAVQELLKKESQFFSLKSNLRHLGDLDHVISTIAKAPRLTNNQGYGTTVQVAESHINRLIALKNSLNTIKLISQTMTAYARDPLLCKIGKLLSLQRLDDLRQLISETLNEDIGIEKTSLGIRNQRCYAIKAGVNGLLDVARQTYKETINDIYDTVAEYCEIFGLKLKLQFDNDRAFYLDLPADKTIADLPAVFINVLKKKKSISFTTLELLQKNSRVDESLSEIYLMSDRTVNQLLESFRDDLHTLYKVSESVALLDLLLSFATACTATDKVRPEFTGTLAIKSGKHPILEAISISETVPNDTFASLSSAFQLITGPNMSGKSTYIKQVALLTIMAQTGSFVPAEYASFKVINQILSRLANDTDLSTSYFMAEMQEMAYVLRQVTDSSLVIVDELGRGASLWDALSIATAISEELIVSKAQCFFATHLIQMARNLRKHPTVVILQVSIESVRILAAKYMGLPTSVIDFATAASEKLESSSTAGSSNEGFNVNRHQVLYRFADKLLQLSHASQMGGSLREQLHSLQSLMATQLQ</sequence>
<dbReference type="Gene3D" id="3.30.420.110">
    <property type="entry name" value="MutS, connector domain"/>
    <property type="match status" value="1"/>
</dbReference>
<dbReference type="GO" id="GO:0030983">
    <property type="term" value="F:mismatched DNA binding"/>
    <property type="evidence" value="ECO:0007669"/>
    <property type="project" value="InterPro"/>
</dbReference>
<evidence type="ECO:0000259" key="7">
    <source>
        <dbReference type="SMART" id="SM00533"/>
    </source>
</evidence>
<evidence type="ECO:0000256" key="3">
    <source>
        <dbReference type="ARBA" id="ARBA00022840"/>
    </source>
</evidence>
<gene>
    <name evidence="9" type="primary">ABSGL_00109.1 scaffold 221</name>
</gene>
<dbReference type="Pfam" id="PF00488">
    <property type="entry name" value="MutS_V"/>
    <property type="match status" value="1"/>
</dbReference>
<dbReference type="InterPro" id="IPR027417">
    <property type="entry name" value="P-loop_NTPase"/>
</dbReference>
<dbReference type="GO" id="GO:0005524">
    <property type="term" value="F:ATP binding"/>
    <property type="evidence" value="ECO:0007669"/>
    <property type="project" value="UniProtKB-KW"/>
</dbReference>
<dbReference type="SMART" id="SM00534">
    <property type="entry name" value="MUTSac"/>
    <property type="match status" value="1"/>
</dbReference>
<keyword evidence="5" id="KW-0469">Meiosis</keyword>
<dbReference type="OMA" id="KMTMLYK"/>
<dbReference type="SMART" id="SM00533">
    <property type="entry name" value="MUTSd"/>
    <property type="match status" value="1"/>
</dbReference>
<evidence type="ECO:0000256" key="5">
    <source>
        <dbReference type="ARBA" id="ARBA00023254"/>
    </source>
</evidence>
<dbReference type="OrthoDB" id="276261at2759"/>
<evidence type="ECO:0000313" key="10">
    <source>
        <dbReference type="Proteomes" id="UP000078561"/>
    </source>
</evidence>
<feature type="compositionally biased region" description="Low complexity" evidence="6">
    <location>
        <begin position="55"/>
        <end position="65"/>
    </location>
</feature>
<name>A0A163IQ68_ABSGL</name>
<evidence type="ECO:0000256" key="1">
    <source>
        <dbReference type="ARBA" id="ARBA00006271"/>
    </source>
</evidence>
<dbReference type="Pfam" id="PF05190">
    <property type="entry name" value="MutS_IV"/>
    <property type="match status" value="1"/>
</dbReference>
<dbReference type="InParanoid" id="A0A163IQ68"/>
<evidence type="ECO:0000259" key="8">
    <source>
        <dbReference type="SMART" id="SM00534"/>
    </source>
</evidence>
<evidence type="ECO:0008006" key="11">
    <source>
        <dbReference type="Google" id="ProtNLM"/>
    </source>
</evidence>
<evidence type="ECO:0000256" key="2">
    <source>
        <dbReference type="ARBA" id="ARBA00022741"/>
    </source>
</evidence>
<feature type="region of interest" description="Disordered" evidence="6">
    <location>
        <begin position="48"/>
        <end position="77"/>
    </location>
</feature>
<comment type="similarity">
    <text evidence="1">Belongs to the DNA mismatch repair MutS family.</text>
</comment>
<dbReference type="InterPro" id="IPR000432">
    <property type="entry name" value="DNA_mismatch_repair_MutS_C"/>
</dbReference>
<organism evidence="9">
    <name type="scientific">Absidia glauca</name>
    <name type="common">Pin mould</name>
    <dbReference type="NCBI Taxonomy" id="4829"/>
    <lineage>
        <taxon>Eukaryota</taxon>
        <taxon>Fungi</taxon>
        <taxon>Fungi incertae sedis</taxon>
        <taxon>Mucoromycota</taxon>
        <taxon>Mucoromycotina</taxon>
        <taxon>Mucoromycetes</taxon>
        <taxon>Mucorales</taxon>
        <taxon>Cunninghamellaceae</taxon>
        <taxon>Absidia</taxon>
    </lineage>
</organism>
<keyword evidence="2" id="KW-0547">Nucleotide-binding</keyword>
<dbReference type="Gene3D" id="3.40.50.300">
    <property type="entry name" value="P-loop containing nucleotide triphosphate hydrolases"/>
    <property type="match status" value="1"/>
</dbReference>
<keyword evidence="10" id="KW-1185">Reference proteome</keyword>
<dbReference type="InterPro" id="IPR036678">
    <property type="entry name" value="MutS_con_dom_sf"/>
</dbReference>
<dbReference type="GO" id="GO:0006298">
    <property type="term" value="P:mismatch repair"/>
    <property type="evidence" value="ECO:0007669"/>
    <property type="project" value="InterPro"/>
</dbReference>
<dbReference type="EMBL" id="LT549971">
    <property type="protein sequence ID" value="SAL94820.1"/>
    <property type="molecule type" value="Genomic_DNA"/>
</dbReference>
<keyword evidence="3" id="KW-0067">ATP-binding</keyword>
<keyword evidence="4" id="KW-0238">DNA-binding</keyword>
<dbReference type="AlphaFoldDB" id="A0A163IQ68"/>
<dbReference type="SUPFAM" id="SSF48334">
    <property type="entry name" value="DNA repair protein MutS, domain III"/>
    <property type="match status" value="1"/>
</dbReference>
<reference evidence="9" key="1">
    <citation type="submission" date="2016-04" db="EMBL/GenBank/DDBJ databases">
        <authorList>
            <person name="Evans L.H."/>
            <person name="Alamgir A."/>
            <person name="Owens N."/>
            <person name="Weber N.D."/>
            <person name="Virtaneva K."/>
            <person name="Barbian K."/>
            <person name="Babar A."/>
            <person name="Rosenke K."/>
        </authorList>
    </citation>
    <scope>NUCLEOTIDE SEQUENCE [LARGE SCALE GENOMIC DNA]</scope>
    <source>
        <strain evidence="9">CBS 101.48</strain>
    </source>
</reference>
<dbReference type="InterPro" id="IPR007861">
    <property type="entry name" value="DNA_mismatch_repair_MutS_clamp"/>
</dbReference>
<dbReference type="GO" id="GO:0140664">
    <property type="term" value="F:ATP-dependent DNA damage sensor activity"/>
    <property type="evidence" value="ECO:0007669"/>
    <property type="project" value="InterPro"/>
</dbReference>
<dbReference type="PANTHER" id="PTHR11361:SF21">
    <property type="entry name" value="MUTS PROTEIN HOMOLOG 4"/>
    <property type="match status" value="1"/>
</dbReference>
<accession>A0A163IQ68</accession>
<dbReference type="PANTHER" id="PTHR11361">
    <property type="entry name" value="DNA MISMATCH REPAIR PROTEIN MUTS FAMILY MEMBER"/>
    <property type="match status" value="1"/>
</dbReference>
<dbReference type="SUPFAM" id="SSF52540">
    <property type="entry name" value="P-loop containing nucleoside triphosphate hydrolases"/>
    <property type="match status" value="1"/>
</dbReference>